<dbReference type="EMBL" id="RBTH01000388">
    <property type="protein sequence ID" value="RMT38759.1"/>
    <property type="molecule type" value="Genomic_DNA"/>
</dbReference>
<accession>A0A3M5KT33</accession>
<evidence type="ECO:0000313" key="2">
    <source>
        <dbReference type="Proteomes" id="UP000268096"/>
    </source>
</evidence>
<evidence type="ECO:0000313" key="1">
    <source>
        <dbReference type="EMBL" id="RMT38759.1"/>
    </source>
</evidence>
<sequence length="32" mass="3752">MLYKHTAGEATFKFFGISVCDIKSNTHRDYDR</sequence>
<name>A0A3M5KT33_PSESX</name>
<proteinExistence type="predicted"/>
<gene>
    <name evidence="1" type="ORF">ALP48_200021</name>
</gene>
<comment type="caution">
    <text evidence="1">The sequence shown here is derived from an EMBL/GenBank/DDBJ whole genome shotgun (WGS) entry which is preliminary data.</text>
</comment>
<dbReference type="Proteomes" id="UP000268096">
    <property type="component" value="Unassembled WGS sequence"/>
</dbReference>
<reference evidence="1 2" key="1">
    <citation type="submission" date="2018-08" db="EMBL/GenBank/DDBJ databases">
        <title>Recombination of ecologically and evolutionarily significant loci maintains genetic cohesion in the Pseudomonas syringae species complex.</title>
        <authorList>
            <person name="Dillon M."/>
            <person name="Thakur S."/>
            <person name="Almeida R.N.D."/>
            <person name="Weir B.S."/>
            <person name="Guttman D.S."/>
        </authorList>
    </citation>
    <scope>NUCLEOTIDE SEQUENCE [LARGE SCALE GENOMIC DNA]</scope>
    <source>
        <strain evidence="1 2">ICMP 16926</strain>
    </source>
</reference>
<dbReference type="AlphaFoldDB" id="A0A3M5KT33"/>
<organism evidence="1 2">
    <name type="scientific">Pseudomonas syringae pv. solidagae</name>
    <dbReference type="NCBI Taxonomy" id="264458"/>
    <lineage>
        <taxon>Bacteria</taxon>
        <taxon>Pseudomonadati</taxon>
        <taxon>Pseudomonadota</taxon>
        <taxon>Gammaproteobacteria</taxon>
        <taxon>Pseudomonadales</taxon>
        <taxon>Pseudomonadaceae</taxon>
        <taxon>Pseudomonas</taxon>
        <taxon>Pseudomonas syringae</taxon>
    </lineage>
</organism>
<protein>
    <submittedName>
        <fullName evidence="1">Uncharacterized protein</fullName>
    </submittedName>
</protein>